<dbReference type="GO" id="GO:0005524">
    <property type="term" value="F:ATP binding"/>
    <property type="evidence" value="ECO:0007669"/>
    <property type="project" value="InterPro"/>
</dbReference>
<dbReference type="Gene3D" id="2.70.150.10">
    <property type="entry name" value="Calcium-transporting ATPase, cytoplasmic transduction domain A"/>
    <property type="match status" value="1"/>
</dbReference>
<dbReference type="InterPro" id="IPR023298">
    <property type="entry name" value="ATPase_P-typ_TM_dom_sf"/>
</dbReference>
<dbReference type="GO" id="GO:0016020">
    <property type="term" value="C:membrane"/>
    <property type="evidence" value="ECO:0007669"/>
    <property type="project" value="UniProtKB-SubCell"/>
</dbReference>
<evidence type="ECO:0000256" key="5">
    <source>
        <dbReference type="ARBA" id="ARBA00023136"/>
    </source>
</evidence>
<feature type="transmembrane region" description="Helical" evidence="6">
    <location>
        <begin position="37"/>
        <end position="55"/>
    </location>
</feature>
<gene>
    <name evidence="8" type="ORF">UFOPK1740_00141</name>
</gene>
<dbReference type="PRINTS" id="PR00119">
    <property type="entry name" value="CATATPASE"/>
</dbReference>
<dbReference type="PANTHER" id="PTHR48085:SF5">
    <property type="entry name" value="CADMIUM_ZINC-TRANSPORTING ATPASE HMA4-RELATED"/>
    <property type="match status" value="1"/>
</dbReference>
<dbReference type="InterPro" id="IPR018303">
    <property type="entry name" value="ATPase_P-typ_P_site"/>
</dbReference>
<dbReference type="SUPFAM" id="SSF81653">
    <property type="entry name" value="Calcium ATPase, transduction domain A"/>
    <property type="match status" value="1"/>
</dbReference>
<comment type="subcellular location">
    <subcellularLocation>
        <location evidence="1">Membrane</location>
    </subcellularLocation>
</comment>
<dbReference type="InterPro" id="IPR059000">
    <property type="entry name" value="ATPase_P-type_domA"/>
</dbReference>
<feature type="transmembrane region" description="Helical" evidence="6">
    <location>
        <begin position="556"/>
        <end position="576"/>
    </location>
</feature>
<dbReference type="Gene3D" id="3.40.1110.10">
    <property type="entry name" value="Calcium-transporting ATPase, cytoplasmic domain N"/>
    <property type="match status" value="1"/>
</dbReference>
<dbReference type="NCBIfam" id="TIGR01494">
    <property type="entry name" value="ATPase_P-type"/>
    <property type="match status" value="1"/>
</dbReference>
<reference evidence="8" key="1">
    <citation type="submission" date="2020-05" db="EMBL/GenBank/DDBJ databases">
        <authorList>
            <person name="Chiriac C."/>
            <person name="Salcher M."/>
            <person name="Ghai R."/>
            <person name="Kavagutti S V."/>
        </authorList>
    </citation>
    <scope>NUCLEOTIDE SEQUENCE</scope>
</reference>
<dbReference type="InterPro" id="IPR023214">
    <property type="entry name" value="HAD_sf"/>
</dbReference>
<sequence length="605" mass="63753">MRLSSKQFNYLLLILSSLSLTLGFLVDFLGFLSYQPIIWATGGLIGLIPSVKWIINELRNKQMGSDILALLALLGTLLTGEMMAASIISLMLATGRVLESWAEGQAERQLHNLLSRMPRVAHRLNLDGTMTTISAEGICVGDSLVVRSGEVVPVDGQLITAATLDESALTGEPLPMSRKANEFVLSGVLNASSNFQLKALQTSELSTYAGIIRLVESAQAKSAPGVRIANIWALRFVPVALFMALGSWIITGEISNAIAVLVAATPCPLILAVPIAIVAGMSNAAKNGAVIKGGAALEQLARAEVVLLDKTGTLTQGGPAISEIQTKPGVDESKVLQLAASLDQYSTHVIAKAIVSGASQKNLSLIPANEVMEEHGSGISGIVDGRRITVGQVETQMPDWCSIRSPLIVGVFEDSELIGVLGLDDPIRDEAKKMVEDLRSSGVSRILMVTGDRIETAQSVGDYLGIDEIHASLKPQQKMEIVLREMKTSQGTVIAVGDGINDAPVLAAAHVGVAMGARGATAASEAADIVIVDDSIDRLTHAITIARFARTRALQAAFTGMGLSLIAMFAGATGFFNASQGAIAQEIIDVIAILWALTALKNVIK</sequence>
<dbReference type="Pfam" id="PF00702">
    <property type="entry name" value="Hydrolase"/>
    <property type="match status" value="1"/>
</dbReference>
<organism evidence="8">
    <name type="scientific">freshwater metagenome</name>
    <dbReference type="NCBI Taxonomy" id="449393"/>
    <lineage>
        <taxon>unclassified sequences</taxon>
        <taxon>metagenomes</taxon>
        <taxon>ecological metagenomes</taxon>
    </lineage>
</organism>
<dbReference type="GO" id="GO:0016887">
    <property type="term" value="F:ATP hydrolysis activity"/>
    <property type="evidence" value="ECO:0007669"/>
    <property type="project" value="InterPro"/>
</dbReference>
<dbReference type="InterPro" id="IPR036412">
    <property type="entry name" value="HAD-like_sf"/>
</dbReference>
<accession>A0A6J6E098</accession>
<dbReference type="InterPro" id="IPR001757">
    <property type="entry name" value="P_typ_ATPase"/>
</dbReference>
<keyword evidence="5 6" id="KW-0472">Membrane</keyword>
<dbReference type="SUPFAM" id="SSF81665">
    <property type="entry name" value="Calcium ATPase, transmembrane domain M"/>
    <property type="match status" value="1"/>
</dbReference>
<dbReference type="Gene3D" id="3.40.50.1000">
    <property type="entry name" value="HAD superfamily/HAD-like"/>
    <property type="match status" value="1"/>
</dbReference>
<keyword evidence="3 6" id="KW-0812">Transmembrane</keyword>
<dbReference type="AlphaFoldDB" id="A0A6J6E098"/>
<dbReference type="NCBIfam" id="TIGR01525">
    <property type="entry name" value="ATPase-IB_hvy"/>
    <property type="match status" value="1"/>
</dbReference>
<evidence type="ECO:0000313" key="8">
    <source>
        <dbReference type="EMBL" id="CAB4569801.1"/>
    </source>
</evidence>
<name>A0A6J6E098_9ZZZZ</name>
<dbReference type="InterPro" id="IPR023299">
    <property type="entry name" value="ATPase_P-typ_cyto_dom_N"/>
</dbReference>
<comment type="similarity">
    <text evidence="2">Belongs to the cation transport ATPase (P-type) (TC 3.A.3) family. Type IB subfamily.</text>
</comment>
<dbReference type="GO" id="GO:0015086">
    <property type="term" value="F:cadmium ion transmembrane transporter activity"/>
    <property type="evidence" value="ECO:0007669"/>
    <property type="project" value="TreeGrafter"/>
</dbReference>
<keyword evidence="4 6" id="KW-1133">Transmembrane helix</keyword>
<evidence type="ECO:0000256" key="1">
    <source>
        <dbReference type="ARBA" id="ARBA00004370"/>
    </source>
</evidence>
<feature type="domain" description="P-type ATPase A" evidence="7">
    <location>
        <begin position="117"/>
        <end position="216"/>
    </location>
</feature>
<dbReference type="InterPro" id="IPR027256">
    <property type="entry name" value="P-typ_ATPase_IB"/>
</dbReference>
<evidence type="ECO:0000256" key="3">
    <source>
        <dbReference type="ARBA" id="ARBA00022692"/>
    </source>
</evidence>
<dbReference type="Pfam" id="PF00122">
    <property type="entry name" value="E1-E2_ATPase"/>
    <property type="match status" value="1"/>
</dbReference>
<evidence type="ECO:0000259" key="7">
    <source>
        <dbReference type="Pfam" id="PF00122"/>
    </source>
</evidence>
<dbReference type="InterPro" id="IPR008250">
    <property type="entry name" value="ATPase_P-typ_transduc_dom_A_sf"/>
</dbReference>
<dbReference type="NCBIfam" id="TIGR01512">
    <property type="entry name" value="ATPase-IB2_Cd"/>
    <property type="match status" value="1"/>
</dbReference>
<evidence type="ECO:0000256" key="6">
    <source>
        <dbReference type="SAM" id="Phobius"/>
    </source>
</evidence>
<feature type="transmembrane region" description="Helical" evidence="6">
    <location>
        <begin position="257"/>
        <end position="279"/>
    </location>
</feature>
<dbReference type="PROSITE" id="PS00154">
    <property type="entry name" value="ATPASE_E1_E2"/>
    <property type="match status" value="1"/>
</dbReference>
<dbReference type="EMBL" id="CAEZTU010000003">
    <property type="protein sequence ID" value="CAB4569801.1"/>
    <property type="molecule type" value="Genomic_DNA"/>
</dbReference>
<feature type="transmembrane region" description="Helical" evidence="6">
    <location>
        <begin position="67"/>
        <end position="93"/>
    </location>
</feature>
<proteinExistence type="inferred from homology"/>
<protein>
    <submittedName>
        <fullName evidence="8">Unannotated protein</fullName>
    </submittedName>
</protein>
<dbReference type="SUPFAM" id="SSF56784">
    <property type="entry name" value="HAD-like"/>
    <property type="match status" value="1"/>
</dbReference>
<feature type="transmembrane region" description="Helical" evidence="6">
    <location>
        <begin position="232"/>
        <end position="251"/>
    </location>
</feature>
<feature type="transmembrane region" description="Helical" evidence="6">
    <location>
        <begin position="12"/>
        <end position="30"/>
    </location>
</feature>
<evidence type="ECO:0000256" key="2">
    <source>
        <dbReference type="ARBA" id="ARBA00006024"/>
    </source>
</evidence>
<dbReference type="PANTHER" id="PTHR48085">
    <property type="entry name" value="CADMIUM/ZINC-TRANSPORTING ATPASE HMA2-RELATED"/>
    <property type="match status" value="1"/>
</dbReference>
<dbReference type="GO" id="GO:0019829">
    <property type="term" value="F:ATPase-coupled monoatomic cation transmembrane transporter activity"/>
    <property type="evidence" value="ECO:0007669"/>
    <property type="project" value="InterPro"/>
</dbReference>
<evidence type="ECO:0000256" key="4">
    <source>
        <dbReference type="ARBA" id="ARBA00022989"/>
    </source>
</evidence>
<dbReference type="InterPro" id="IPR051014">
    <property type="entry name" value="Cation_Transport_ATPase_IB"/>
</dbReference>